<evidence type="ECO:0000313" key="5">
    <source>
        <dbReference type="Proteomes" id="UP000241074"/>
    </source>
</evidence>
<reference evidence="4 5" key="1">
    <citation type="submission" date="2018-03" db="EMBL/GenBank/DDBJ databases">
        <title>Ahniella affigens gen. nov., sp. nov., a gammaproteobacterium isolated from sandy soil near a stream.</title>
        <authorList>
            <person name="Ko Y."/>
            <person name="Kim J.-H."/>
        </authorList>
    </citation>
    <scope>NUCLEOTIDE SEQUENCE [LARGE SCALE GENOMIC DNA]</scope>
    <source>
        <strain evidence="4 5">D13</strain>
    </source>
</reference>
<reference evidence="4 5" key="2">
    <citation type="submission" date="2018-03" db="EMBL/GenBank/DDBJ databases">
        <authorList>
            <person name="Keele B.F."/>
        </authorList>
    </citation>
    <scope>NUCLEOTIDE SEQUENCE [LARGE SCALE GENOMIC DNA]</scope>
    <source>
        <strain evidence="4 5">D13</strain>
    </source>
</reference>
<gene>
    <name evidence="4" type="ORF">C7S18_00075</name>
</gene>
<evidence type="ECO:0000313" key="4">
    <source>
        <dbReference type="EMBL" id="AVP95687.1"/>
    </source>
</evidence>
<comment type="similarity">
    <text evidence="1 3">Belongs to the RelE toxin family.</text>
</comment>
<dbReference type="AlphaFoldDB" id="A0A2P1PLG0"/>
<dbReference type="Proteomes" id="UP000241074">
    <property type="component" value="Chromosome"/>
</dbReference>
<dbReference type="InterPro" id="IPR035093">
    <property type="entry name" value="RelE/ParE_toxin_dom_sf"/>
</dbReference>
<dbReference type="InterPro" id="IPR028344">
    <property type="entry name" value="ParE1/4"/>
</dbReference>
<dbReference type="PANTHER" id="PTHR33755">
    <property type="entry name" value="TOXIN PARE1-RELATED"/>
    <property type="match status" value="1"/>
</dbReference>
<keyword evidence="5" id="KW-1185">Reference proteome</keyword>
<dbReference type="Pfam" id="PF05016">
    <property type="entry name" value="ParE_toxin"/>
    <property type="match status" value="1"/>
</dbReference>
<keyword evidence="2" id="KW-1277">Toxin-antitoxin system</keyword>
<dbReference type="KEGG" id="xba:C7S18_00075"/>
<dbReference type="InterPro" id="IPR051803">
    <property type="entry name" value="TA_system_RelE-like_toxin"/>
</dbReference>
<name>A0A2P1PLG0_9GAMM</name>
<organism evidence="4 5">
    <name type="scientific">Ahniella affigens</name>
    <dbReference type="NCBI Taxonomy" id="2021234"/>
    <lineage>
        <taxon>Bacteria</taxon>
        <taxon>Pseudomonadati</taxon>
        <taxon>Pseudomonadota</taxon>
        <taxon>Gammaproteobacteria</taxon>
        <taxon>Lysobacterales</taxon>
        <taxon>Rhodanobacteraceae</taxon>
        <taxon>Ahniella</taxon>
    </lineage>
</organism>
<evidence type="ECO:0000256" key="1">
    <source>
        <dbReference type="ARBA" id="ARBA00006226"/>
    </source>
</evidence>
<sequence>MRPFTLTRLAKADLRAIAVYTEEQWGVEQRNLYIRQFDDTFHLLAATPGLGKACNDIMPGYRKFPQGSHLVFYKNGIASVIEIVRILHKSMDVEPLLIGG</sequence>
<dbReference type="EMBL" id="CP027860">
    <property type="protein sequence ID" value="AVP95687.1"/>
    <property type="molecule type" value="Genomic_DNA"/>
</dbReference>
<protein>
    <recommendedName>
        <fullName evidence="3">Toxin</fullName>
    </recommendedName>
</protein>
<dbReference type="InterPro" id="IPR007712">
    <property type="entry name" value="RelE/ParE_toxin"/>
</dbReference>
<dbReference type="Gene3D" id="3.30.2310.20">
    <property type="entry name" value="RelE-like"/>
    <property type="match status" value="1"/>
</dbReference>
<evidence type="ECO:0000256" key="2">
    <source>
        <dbReference type="ARBA" id="ARBA00022649"/>
    </source>
</evidence>
<dbReference type="PANTHER" id="PTHR33755:SF9">
    <property type="entry name" value="TOXIN PARE1"/>
    <property type="match status" value="1"/>
</dbReference>
<dbReference type="OrthoDB" id="516834at2"/>
<evidence type="ECO:0000256" key="3">
    <source>
        <dbReference type="PIRNR" id="PIRNR029218"/>
    </source>
</evidence>
<dbReference type="PIRSF" id="PIRSF029218">
    <property type="entry name" value="ParE"/>
    <property type="match status" value="1"/>
</dbReference>
<proteinExistence type="inferred from homology"/>
<accession>A0A2P1PLG0</accession>
<dbReference type="RefSeq" id="WP_106889616.1">
    <property type="nucleotide sequence ID" value="NZ_CP027860.1"/>
</dbReference>